<reference evidence="8" key="1">
    <citation type="submission" date="2020-05" db="EMBL/GenBank/DDBJ databases">
        <authorList>
            <person name="Chiriac C."/>
            <person name="Salcher M."/>
            <person name="Ghai R."/>
            <person name="Kavagutti S V."/>
        </authorList>
    </citation>
    <scope>NUCLEOTIDE SEQUENCE</scope>
</reference>
<evidence type="ECO:0000256" key="1">
    <source>
        <dbReference type="ARBA" id="ARBA00004651"/>
    </source>
</evidence>
<dbReference type="EMBL" id="CAFAAQ010000236">
    <property type="protein sequence ID" value="CAB4823405.1"/>
    <property type="molecule type" value="Genomic_DNA"/>
</dbReference>
<organism evidence="8">
    <name type="scientific">freshwater metagenome</name>
    <dbReference type="NCBI Taxonomy" id="449393"/>
    <lineage>
        <taxon>unclassified sequences</taxon>
        <taxon>metagenomes</taxon>
        <taxon>ecological metagenomes</taxon>
    </lineage>
</organism>
<keyword evidence="5 6" id="KW-0472">Membrane</keyword>
<evidence type="ECO:0000313" key="10">
    <source>
        <dbReference type="EMBL" id="CAB5069001.1"/>
    </source>
</evidence>
<accession>A0A6J6ZR84</accession>
<keyword evidence="3 6" id="KW-0812">Transmembrane</keyword>
<evidence type="ECO:0000256" key="4">
    <source>
        <dbReference type="ARBA" id="ARBA00022989"/>
    </source>
</evidence>
<dbReference type="EMBL" id="CAFBQW010000258">
    <property type="protein sequence ID" value="CAB5069001.1"/>
    <property type="molecule type" value="Genomic_DNA"/>
</dbReference>
<feature type="transmembrane region" description="Helical" evidence="6">
    <location>
        <begin position="84"/>
        <end position="100"/>
    </location>
</feature>
<evidence type="ECO:0000313" key="8">
    <source>
        <dbReference type="EMBL" id="CAB4823405.1"/>
    </source>
</evidence>
<keyword evidence="2" id="KW-1003">Cell membrane</keyword>
<keyword evidence="4 6" id="KW-1133">Transmembrane helix</keyword>
<sequence length="186" mass="20033">MNAAVSSPPFQQVDLVLLILRLVVGPTIFWHGYNKMFRGGKIAGTARWFASMGMRPNGTVHAYAASLTEMGCGVLLLFGFLTPFAAAGVISVMLVAGWTVHKHAFLITKEGLEYVMLLATLCFAIGSLGGGKWSLDRLFGLSEFFGYFLGYEWLGMLITVVVGVGAGSLLLLTCYRPPAKEAESNS</sequence>
<dbReference type="PANTHER" id="PTHR33452:SF1">
    <property type="entry name" value="INNER MEMBRANE PROTEIN YPHA-RELATED"/>
    <property type="match status" value="1"/>
</dbReference>
<evidence type="ECO:0000256" key="3">
    <source>
        <dbReference type="ARBA" id="ARBA00022692"/>
    </source>
</evidence>
<evidence type="ECO:0000313" key="7">
    <source>
        <dbReference type="EMBL" id="CAB4709014.1"/>
    </source>
</evidence>
<dbReference type="EMBL" id="CAEZXS010000184">
    <property type="protein sequence ID" value="CAB4709014.1"/>
    <property type="molecule type" value="Genomic_DNA"/>
</dbReference>
<protein>
    <submittedName>
        <fullName evidence="8">Unannotated protein</fullName>
    </submittedName>
</protein>
<dbReference type="PANTHER" id="PTHR33452">
    <property type="entry name" value="OXIDOREDUCTASE CATD-RELATED"/>
    <property type="match status" value="1"/>
</dbReference>
<comment type="subcellular location">
    <subcellularLocation>
        <location evidence="1">Cell membrane</location>
        <topology evidence="1">Multi-pass membrane protein</topology>
    </subcellularLocation>
</comment>
<dbReference type="GO" id="GO:0005886">
    <property type="term" value="C:plasma membrane"/>
    <property type="evidence" value="ECO:0007669"/>
    <property type="project" value="UniProtKB-SubCell"/>
</dbReference>
<feature type="transmembrane region" description="Helical" evidence="6">
    <location>
        <begin position="15"/>
        <end position="33"/>
    </location>
</feature>
<feature type="transmembrane region" description="Helical" evidence="6">
    <location>
        <begin position="153"/>
        <end position="175"/>
    </location>
</feature>
<evidence type="ECO:0000256" key="6">
    <source>
        <dbReference type="SAM" id="Phobius"/>
    </source>
</evidence>
<evidence type="ECO:0000313" key="9">
    <source>
        <dbReference type="EMBL" id="CAB4969395.1"/>
    </source>
</evidence>
<evidence type="ECO:0000256" key="5">
    <source>
        <dbReference type="ARBA" id="ARBA00023136"/>
    </source>
</evidence>
<feature type="transmembrane region" description="Helical" evidence="6">
    <location>
        <begin position="112"/>
        <end position="133"/>
    </location>
</feature>
<gene>
    <name evidence="7" type="ORF">UFOPK2582_01329</name>
    <name evidence="8" type="ORF">UFOPK3046_01862</name>
    <name evidence="9" type="ORF">UFOPK3914_00234</name>
    <name evidence="10" type="ORF">UFOPK4354_01757</name>
</gene>
<dbReference type="EMBL" id="CAFBOG010000011">
    <property type="protein sequence ID" value="CAB4969395.1"/>
    <property type="molecule type" value="Genomic_DNA"/>
</dbReference>
<proteinExistence type="predicted"/>
<dbReference type="Pfam" id="PF07681">
    <property type="entry name" value="DoxX"/>
    <property type="match status" value="1"/>
</dbReference>
<dbReference type="InterPro" id="IPR051907">
    <property type="entry name" value="DoxX-like_oxidoreductase"/>
</dbReference>
<name>A0A6J6ZR84_9ZZZZ</name>
<evidence type="ECO:0000256" key="2">
    <source>
        <dbReference type="ARBA" id="ARBA00022475"/>
    </source>
</evidence>
<dbReference type="AlphaFoldDB" id="A0A6J6ZR84"/>
<dbReference type="InterPro" id="IPR032808">
    <property type="entry name" value="DoxX"/>
</dbReference>